<evidence type="ECO:0000256" key="10">
    <source>
        <dbReference type="RuleBase" id="RU000394"/>
    </source>
</evidence>
<dbReference type="PANTHER" id="PTHR47969">
    <property type="entry name" value="CHROMOSOME-ASSOCIATED KINESIN KIF4A-RELATED"/>
    <property type="match status" value="1"/>
</dbReference>
<dbReference type="Pfam" id="PF00225">
    <property type="entry name" value="Kinesin"/>
    <property type="match status" value="1"/>
</dbReference>
<feature type="region of interest" description="Disordered" evidence="12">
    <location>
        <begin position="338"/>
        <end position="361"/>
    </location>
</feature>
<feature type="chain" id="PRO_5034973787" description="Kinesin-like protein" evidence="13">
    <location>
        <begin position="33"/>
        <end position="598"/>
    </location>
</feature>
<evidence type="ECO:0000256" key="12">
    <source>
        <dbReference type="SAM" id="MobiDB-lite"/>
    </source>
</evidence>
<feature type="domain" description="Kinesin motor" evidence="14">
    <location>
        <begin position="1"/>
        <end position="140"/>
    </location>
</feature>
<dbReference type="GO" id="GO:0005524">
    <property type="term" value="F:ATP binding"/>
    <property type="evidence" value="ECO:0007669"/>
    <property type="project" value="UniProtKB-KW"/>
</dbReference>
<feature type="region of interest" description="Disordered" evidence="12">
    <location>
        <begin position="269"/>
        <end position="290"/>
    </location>
</feature>
<comment type="caution">
    <text evidence="9">Lacks conserved residue(s) required for the propagation of feature annotation.</text>
</comment>
<evidence type="ECO:0000256" key="13">
    <source>
        <dbReference type="SAM" id="SignalP"/>
    </source>
</evidence>
<evidence type="ECO:0000256" key="6">
    <source>
        <dbReference type="ARBA" id="ARBA00023054"/>
    </source>
</evidence>
<keyword evidence="13" id="KW-0732">Signal</keyword>
<evidence type="ECO:0000256" key="2">
    <source>
        <dbReference type="ARBA" id="ARBA00022490"/>
    </source>
</evidence>
<feature type="coiled-coil region" evidence="11">
    <location>
        <begin position="400"/>
        <end position="438"/>
    </location>
</feature>
<evidence type="ECO:0000259" key="14">
    <source>
        <dbReference type="PROSITE" id="PS50067"/>
    </source>
</evidence>
<keyword evidence="8" id="KW-0206">Cytoskeleton</keyword>
<feature type="compositionally biased region" description="Polar residues" evidence="12">
    <location>
        <begin position="176"/>
        <end position="191"/>
    </location>
</feature>
<dbReference type="AlphaFoldDB" id="A0A8B9LIC3"/>
<keyword evidence="5 10" id="KW-0067">ATP-binding</keyword>
<dbReference type="PANTHER" id="PTHR47969:SF21">
    <property type="entry name" value="KINESIN-LIKE PROTEIN"/>
    <property type="match status" value="1"/>
</dbReference>
<dbReference type="GO" id="GO:0005874">
    <property type="term" value="C:microtubule"/>
    <property type="evidence" value="ECO:0007669"/>
    <property type="project" value="UniProtKB-KW"/>
</dbReference>
<dbReference type="PROSITE" id="PS50067">
    <property type="entry name" value="KINESIN_MOTOR_2"/>
    <property type="match status" value="1"/>
</dbReference>
<dbReference type="Ensembl" id="ENSAMXT00005056225.1">
    <property type="protein sequence ID" value="ENSAMXP00005051945.1"/>
    <property type="gene ID" value="ENSAMXG00005023414.1"/>
</dbReference>
<evidence type="ECO:0000313" key="16">
    <source>
        <dbReference type="Proteomes" id="UP000694621"/>
    </source>
</evidence>
<name>A0A8B9LIC3_ASTMX</name>
<keyword evidence="3 10" id="KW-0493">Microtubule</keyword>
<evidence type="ECO:0000256" key="9">
    <source>
        <dbReference type="PROSITE-ProRule" id="PRU00283"/>
    </source>
</evidence>
<dbReference type="GO" id="GO:0007018">
    <property type="term" value="P:microtubule-based movement"/>
    <property type="evidence" value="ECO:0007669"/>
    <property type="project" value="InterPro"/>
</dbReference>
<evidence type="ECO:0000313" key="15">
    <source>
        <dbReference type="Ensembl" id="ENSAMXP00005051945.1"/>
    </source>
</evidence>
<evidence type="ECO:0000256" key="7">
    <source>
        <dbReference type="ARBA" id="ARBA00023175"/>
    </source>
</evidence>
<sequence>SPIAMPSVKYVENTFFLFFLGMFSIICPDAAGEDHLRAGKLNLVDLAGSERQSKTGATGDRLQEATKINLSLSALGNVISALVDGRSKHIPYRDSKLTRLLQDSLGGNTRTLMVACLSPADNNYEESLSTLRYANRAKSIQNRPRINEDPKDALLREYQEEIKQLRALISGHQTSEGTLAVQSRPQSSTVESEAEKEKIKQEYEGKIARLQADYNAEQESKAKLQEDITFLRESYEFKLSSLERFRSDRPHKTGSVTCFTLRPLLSPSFSPGDTSNKEEAISVNESTPKASDPIQDGLKVHINFFTCLWEINWSKKSLLYPDESCVLPGRLQQLEQEFVGGEQSRNEELRQRRRQRKSLANQRKKQLIDALKQGSEDGDSVLLNVYDSIQEEVHAKNKLLEGTQNKLKAAKLEIRDLQAEFETERDDYLASIRRLERETQLQQAILERMVGLVRRDCNYSNLDRLRKEAVWDEESGVWRVPEVLVQKTALPAAMSSSSRLPVRRNSASDTGEHFMEEDRYKEMLNRSDSEHIASNYFRKKRTSPLFVGEPSKGLGSCYKWHHKGIPIRSTAPTVAPHAGLYITMSNILTVKAGRYGQN</sequence>
<comment type="similarity">
    <text evidence="9 10">Belongs to the TRAFAC class myosin-kinesin ATPase superfamily. Kinesin family.</text>
</comment>
<feature type="compositionally biased region" description="Basic residues" evidence="12">
    <location>
        <begin position="351"/>
        <end position="361"/>
    </location>
</feature>
<protein>
    <recommendedName>
        <fullName evidence="10">Kinesin-like protein</fullName>
    </recommendedName>
</protein>
<dbReference type="InterPro" id="IPR019821">
    <property type="entry name" value="Kinesin_motor_CS"/>
</dbReference>
<proteinExistence type="inferred from homology"/>
<reference evidence="15" key="1">
    <citation type="submission" date="2025-08" db="UniProtKB">
        <authorList>
            <consortium name="Ensembl"/>
        </authorList>
    </citation>
    <scope>IDENTIFICATION</scope>
</reference>
<evidence type="ECO:0000256" key="3">
    <source>
        <dbReference type="ARBA" id="ARBA00022701"/>
    </source>
</evidence>
<evidence type="ECO:0000256" key="8">
    <source>
        <dbReference type="ARBA" id="ARBA00023212"/>
    </source>
</evidence>
<dbReference type="GO" id="GO:0008017">
    <property type="term" value="F:microtubule binding"/>
    <property type="evidence" value="ECO:0007669"/>
    <property type="project" value="InterPro"/>
</dbReference>
<dbReference type="GO" id="GO:0003777">
    <property type="term" value="F:microtubule motor activity"/>
    <property type="evidence" value="ECO:0007669"/>
    <property type="project" value="InterPro"/>
</dbReference>
<dbReference type="PROSITE" id="PS00411">
    <property type="entry name" value="KINESIN_MOTOR_1"/>
    <property type="match status" value="1"/>
</dbReference>
<dbReference type="PRINTS" id="PR00380">
    <property type="entry name" value="KINESINHEAVY"/>
</dbReference>
<dbReference type="InterPro" id="IPR027417">
    <property type="entry name" value="P-loop_NTPase"/>
</dbReference>
<evidence type="ECO:0000256" key="11">
    <source>
        <dbReference type="SAM" id="Coils"/>
    </source>
</evidence>
<feature type="signal peptide" evidence="13">
    <location>
        <begin position="1"/>
        <end position="32"/>
    </location>
</feature>
<dbReference type="InterPro" id="IPR036961">
    <property type="entry name" value="Kinesin_motor_dom_sf"/>
</dbReference>
<dbReference type="SMART" id="SM00129">
    <property type="entry name" value="KISc"/>
    <property type="match status" value="1"/>
</dbReference>
<dbReference type="Gene3D" id="3.40.850.10">
    <property type="entry name" value="Kinesin motor domain"/>
    <property type="match status" value="1"/>
</dbReference>
<keyword evidence="6 11" id="KW-0175">Coiled coil</keyword>
<keyword evidence="2" id="KW-0963">Cytoplasm</keyword>
<evidence type="ECO:0000256" key="4">
    <source>
        <dbReference type="ARBA" id="ARBA00022741"/>
    </source>
</evidence>
<feature type="region of interest" description="Disordered" evidence="12">
    <location>
        <begin position="176"/>
        <end position="197"/>
    </location>
</feature>
<evidence type="ECO:0000256" key="5">
    <source>
        <dbReference type="ARBA" id="ARBA00022840"/>
    </source>
</evidence>
<dbReference type="SUPFAM" id="SSF52540">
    <property type="entry name" value="P-loop containing nucleoside triphosphate hydrolases"/>
    <property type="match status" value="1"/>
</dbReference>
<accession>A0A8B9LIC3</accession>
<dbReference type="GO" id="GO:0048731">
    <property type="term" value="P:system development"/>
    <property type="evidence" value="ECO:0007669"/>
    <property type="project" value="UniProtKB-ARBA"/>
</dbReference>
<dbReference type="Proteomes" id="UP000694621">
    <property type="component" value="Unplaced"/>
</dbReference>
<organism evidence="15 16">
    <name type="scientific">Astyanax mexicanus</name>
    <name type="common">Blind cave fish</name>
    <name type="synonym">Astyanax fasciatus mexicanus</name>
    <dbReference type="NCBI Taxonomy" id="7994"/>
    <lineage>
        <taxon>Eukaryota</taxon>
        <taxon>Metazoa</taxon>
        <taxon>Chordata</taxon>
        <taxon>Craniata</taxon>
        <taxon>Vertebrata</taxon>
        <taxon>Euteleostomi</taxon>
        <taxon>Actinopterygii</taxon>
        <taxon>Neopterygii</taxon>
        <taxon>Teleostei</taxon>
        <taxon>Ostariophysi</taxon>
        <taxon>Characiformes</taxon>
        <taxon>Characoidei</taxon>
        <taxon>Acestrorhamphidae</taxon>
        <taxon>Acestrorhamphinae</taxon>
        <taxon>Astyanax</taxon>
    </lineage>
</organism>
<dbReference type="InterPro" id="IPR027640">
    <property type="entry name" value="Kinesin-like_fam"/>
</dbReference>
<evidence type="ECO:0000256" key="1">
    <source>
        <dbReference type="ARBA" id="ARBA00004245"/>
    </source>
</evidence>
<dbReference type="InterPro" id="IPR001752">
    <property type="entry name" value="Kinesin_motor_dom"/>
</dbReference>
<keyword evidence="4 10" id="KW-0547">Nucleotide-binding</keyword>
<keyword evidence="7 10" id="KW-0505">Motor protein</keyword>
<comment type="subcellular location">
    <subcellularLocation>
        <location evidence="1">Cytoplasm</location>
        <location evidence="1">Cytoskeleton</location>
    </subcellularLocation>
</comment>